<comment type="catalytic activity">
    <reaction evidence="22">
        <text>7-dehydrodesmosterol + NADPH + H(+) = desmosterol + NADP(+)</text>
        <dbReference type="Rhea" id="RHEA:46740"/>
        <dbReference type="ChEBI" id="CHEBI:15378"/>
        <dbReference type="ChEBI" id="CHEBI:17737"/>
        <dbReference type="ChEBI" id="CHEBI:27910"/>
        <dbReference type="ChEBI" id="CHEBI:57783"/>
        <dbReference type="ChEBI" id="CHEBI:58349"/>
    </reaction>
    <physiologicalReaction direction="left-to-right" evidence="22">
        <dbReference type="Rhea" id="RHEA:46741"/>
    </physiologicalReaction>
</comment>
<dbReference type="PANTHER" id="PTHR21257:SF38">
    <property type="entry name" value="7-DEHYDROCHOLESTEROL REDUCTASE"/>
    <property type="match status" value="1"/>
</dbReference>
<keyword evidence="10 23" id="KW-0752">Steroid biosynthesis</keyword>
<keyword evidence="25" id="KW-1185">Reference proteome</keyword>
<evidence type="ECO:0000256" key="10">
    <source>
        <dbReference type="ARBA" id="ARBA00022955"/>
    </source>
</evidence>
<keyword evidence="4 23" id="KW-0444">Lipid biosynthesis</keyword>
<dbReference type="EC" id="1.3.1.21" evidence="18"/>
<evidence type="ECO:0000256" key="17">
    <source>
        <dbReference type="ARBA" id="ARBA00023221"/>
    </source>
</evidence>
<dbReference type="PROSITE" id="PS01018">
    <property type="entry name" value="STEROL_REDUCT_2"/>
    <property type="match status" value="1"/>
</dbReference>
<keyword evidence="17 23" id="KW-0753">Steroid metabolism</keyword>
<dbReference type="Gene3D" id="1.20.120.1630">
    <property type="match status" value="1"/>
</dbReference>
<gene>
    <name evidence="24" type="ORF">LY89DRAFT_746866</name>
</gene>
<comment type="catalytic activity">
    <reaction evidence="21">
        <text>cholesterol + NADP(+) = 7-dehydrocholesterol + NADPH + H(+)</text>
        <dbReference type="Rhea" id="RHEA:23984"/>
        <dbReference type="ChEBI" id="CHEBI:15378"/>
        <dbReference type="ChEBI" id="CHEBI:16113"/>
        <dbReference type="ChEBI" id="CHEBI:17759"/>
        <dbReference type="ChEBI" id="CHEBI:57783"/>
        <dbReference type="ChEBI" id="CHEBI:58349"/>
        <dbReference type="EC" id="1.3.1.21"/>
    </reaction>
    <physiologicalReaction direction="right-to-left" evidence="21">
        <dbReference type="Rhea" id="RHEA:23986"/>
    </physiologicalReaction>
</comment>
<keyword evidence="12 23" id="KW-0560">Oxidoreductase</keyword>
<keyword evidence="16 23" id="KW-1207">Sterol metabolism</keyword>
<protein>
    <recommendedName>
        <fullName evidence="19">7-dehydrocholesterol reductase</fullName>
        <ecNumber evidence="18">1.3.1.21</ecNumber>
    </recommendedName>
    <alternativeName>
        <fullName evidence="20">Sterol Delta(7)-reductase</fullName>
    </alternativeName>
</protein>
<dbReference type="RefSeq" id="XP_018071699.1">
    <property type="nucleotide sequence ID" value="XM_018221105.1"/>
</dbReference>
<evidence type="ECO:0000313" key="24">
    <source>
        <dbReference type="EMBL" id="KUJ17344.1"/>
    </source>
</evidence>
<keyword evidence="15 23" id="KW-0472">Membrane</keyword>
<evidence type="ECO:0000256" key="19">
    <source>
        <dbReference type="ARBA" id="ARBA00039984"/>
    </source>
</evidence>
<dbReference type="KEGG" id="psco:LY89DRAFT_746866"/>
<evidence type="ECO:0000313" key="25">
    <source>
        <dbReference type="Proteomes" id="UP000070700"/>
    </source>
</evidence>
<evidence type="ECO:0000256" key="4">
    <source>
        <dbReference type="ARBA" id="ARBA00022516"/>
    </source>
</evidence>
<evidence type="ECO:0000256" key="2">
    <source>
        <dbReference type="ARBA" id="ARBA00004770"/>
    </source>
</evidence>
<evidence type="ECO:0000256" key="18">
    <source>
        <dbReference type="ARBA" id="ARBA00038851"/>
    </source>
</evidence>
<dbReference type="GO" id="GO:0006695">
    <property type="term" value="P:cholesterol biosynthetic process"/>
    <property type="evidence" value="ECO:0007669"/>
    <property type="project" value="UniProtKB-KW"/>
</dbReference>
<evidence type="ECO:0000256" key="22">
    <source>
        <dbReference type="ARBA" id="ARBA00047826"/>
    </source>
</evidence>
<organism evidence="24 25">
    <name type="scientific">Mollisia scopiformis</name>
    <name type="common">Conifer needle endophyte fungus</name>
    <name type="synonym">Phialocephala scopiformis</name>
    <dbReference type="NCBI Taxonomy" id="149040"/>
    <lineage>
        <taxon>Eukaryota</taxon>
        <taxon>Fungi</taxon>
        <taxon>Dikarya</taxon>
        <taxon>Ascomycota</taxon>
        <taxon>Pezizomycotina</taxon>
        <taxon>Leotiomycetes</taxon>
        <taxon>Helotiales</taxon>
        <taxon>Mollisiaceae</taxon>
        <taxon>Mollisia</taxon>
    </lineage>
</organism>
<dbReference type="STRING" id="149040.A0A194XB24"/>
<dbReference type="FunFam" id="1.20.120.1630:FF:000004">
    <property type="entry name" value="7-dehydrocholesterol reductase"/>
    <property type="match status" value="1"/>
</dbReference>
<evidence type="ECO:0000256" key="9">
    <source>
        <dbReference type="ARBA" id="ARBA00022857"/>
    </source>
</evidence>
<dbReference type="GO" id="GO:0047598">
    <property type="term" value="F:7-dehydrocholesterol reductase activity"/>
    <property type="evidence" value="ECO:0007669"/>
    <property type="project" value="UniProtKB-EC"/>
</dbReference>
<evidence type="ECO:0000256" key="23">
    <source>
        <dbReference type="RuleBase" id="RU369120"/>
    </source>
</evidence>
<feature type="transmembrane region" description="Helical" evidence="23">
    <location>
        <begin position="69"/>
        <end position="93"/>
    </location>
</feature>
<keyword evidence="14 23" id="KW-0443">Lipid metabolism</keyword>
<reference evidence="24 25" key="1">
    <citation type="submission" date="2015-10" db="EMBL/GenBank/DDBJ databases">
        <title>Full genome of DAOMC 229536 Phialocephala scopiformis, a fungal endophyte of spruce producing the potent anti-insectan compound rugulosin.</title>
        <authorList>
            <consortium name="DOE Joint Genome Institute"/>
            <person name="Walker A.K."/>
            <person name="Frasz S.L."/>
            <person name="Seifert K.A."/>
            <person name="Miller J.D."/>
            <person name="Mondo S.J."/>
            <person name="Labutti K."/>
            <person name="Lipzen A."/>
            <person name="Dockter R."/>
            <person name="Kennedy M."/>
            <person name="Grigoriev I.V."/>
            <person name="Spatafora J.W."/>
        </authorList>
    </citation>
    <scope>NUCLEOTIDE SEQUENCE [LARGE SCALE GENOMIC DNA]</scope>
    <source>
        <strain evidence="24 25">CBS 120377</strain>
    </source>
</reference>
<evidence type="ECO:0000256" key="16">
    <source>
        <dbReference type="ARBA" id="ARBA00023166"/>
    </source>
</evidence>
<dbReference type="InParanoid" id="A0A194XB24"/>
<evidence type="ECO:0000256" key="1">
    <source>
        <dbReference type="ARBA" id="ARBA00004477"/>
    </source>
</evidence>
<evidence type="ECO:0000256" key="7">
    <source>
        <dbReference type="ARBA" id="ARBA00022778"/>
    </source>
</evidence>
<evidence type="ECO:0000256" key="13">
    <source>
        <dbReference type="ARBA" id="ARBA00023011"/>
    </source>
</evidence>
<keyword evidence="5" id="KW-0153">Cholesterol metabolism</keyword>
<evidence type="ECO:0000256" key="6">
    <source>
        <dbReference type="ARBA" id="ARBA00022692"/>
    </source>
</evidence>
<dbReference type="InterPro" id="IPR001171">
    <property type="entry name" value="ERG24_DHCR-like"/>
</dbReference>
<evidence type="ECO:0000256" key="5">
    <source>
        <dbReference type="ARBA" id="ARBA00022548"/>
    </source>
</evidence>
<evidence type="ECO:0000256" key="14">
    <source>
        <dbReference type="ARBA" id="ARBA00023098"/>
    </source>
</evidence>
<dbReference type="InterPro" id="IPR018083">
    <property type="entry name" value="Sterol_reductase_CS"/>
</dbReference>
<feature type="transmembrane region" description="Helical" evidence="23">
    <location>
        <begin position="201"/>
        <end position="218"/>
    </location>
</feature>
<dbReference type="PANTHER" id="PTHR21257">
    <property type="entry name" value="DELTA(14)-STEROL REDUCTASE"/>
    <property type="match status" value="1"/>
</dbReference>
<dbReference type="GO" id="GO:0005789">
    <property type="term" value="C:endoplasmic reticulum membrane"/>
    <property type="evidence" value="ECO:0007669"/>
    <property type="project" value="UniProtKB-SubCell"/>
</dbReference>
<keyword evidence="6 23" id="KW-0812">Transmembrane</keyword>
<dbReference type="GeneID" id="28830831"/>
<comment type="similarity">
    <text evidence="3 23">Belongs to the ERG4/ERG24 family.</text>
</comment>
<keyword evidence="8" id="KW-0256">Endoplasmic reticulum</keyword>
<keyword evidence="7" id="KW-0152">Cholesterol biosynthesis</keyword>
<evidence type="ECO:0000256" key="21">
    <source>
        <dbReference type="ARBA" id="ARBA00047795"/>
    </source>
</evidence>
<comment type="subcellular location">
    <subcellularLocation>
        <location evidence="1">Endoplasmic reticulum membrane</location>
        <topology evidence="1">Multi-pass membrane protein</topology>
    </subcellularLocation>
</comment>
<evidence type="ECO:0000256" key="20">
    <source>
        <dbReference type="ARBA" id="ARBA00042688"/>
    </source>
</evidence>
<feature type="transmembrane region" description="Helical" evidence="23">
    <location>
        <begin position="286"/>
        <end position="303"/>
    </location>
</feature>
<feature type="transmembrane region" description="Helical" evidence="23">
    <location>
        <begin position="128"/>
        <end position="145"/>
    </location>
</feature>
<dbReference type="EMBL" id="KQ947414">
    <property type="protein sequence ID" value="KUJ17344.1"/>
    <property type="molecule type" value="Genomic_DNA"/>
</dbReference>
<evidence type="ECO:0000256" key="8">
    <source>
        <dbReference type="ARBA" id="ARBA00022824"/>
    </source>
</evidence>
<feature type="transmembrane region" description="Helical" evidence="23">
    <location>
        <begin position="434"/>
        <end position="462"/>
    </location>
</feature>
<proteinExistence type="inferred from homology"/>
<evidence type="ECO:0000256" key="15">
    <source>
        <dbReference type="ARBA" id="ARBA00023136"/>
    </source>
</evidence>
<dbReference type="GO" id="GO:0016132">
    <property type="term" value="P:brassinosteroid biosynthetic process"/>
    <property type="evidence" value="ECO:0007669"/>
    <property type="project" value="TreeGrafter"/>
</dbReference>
<dbReference type="Pfam" id="PF01222">
    <property type="entry name" value="ERG4_ERG24"/>
    <property type="match status" value="1"/>
</dbReference>
<evidence type="ECO:0000256" key="12">
    <source>
        <dbReference type="ARBA" id="ARBA00023002"/>
    </source>
</evidence>
<keyword evidence="11 23" id="KW-1133">Transmembrane helix</keyword>
<dbReference type="Proteomes" id="UP000070700">
    <property type="component" value="Unassembled WGS sequence"/>
</dbReference>
<feature type="transmembrane region" description="Helical" evidence="23">
    <location>
        <begin position="170"/>
        <end position="189"/>
    </location>
</feature>
<keyword evidence="13 23" id="KW-0756">Sterol biosynthesis</keyword>
<dbReference type="OrthoDB" id="5326588at2759"/>
<accession>A0A194XB24</accession>
<evidence type="ECO:0000256" key="11">
    <source>
        <dbReference type="ARBA" id="ARBA00022989"/>
    </source>
</evidence>
<evidence type="ECO:0000256" key="3">
    <source>
        <dbReference type="ARBA" id="ARBA00005402"/>
    </source>
</evidence>
<name>A0A194XB24_MOLSC</name>
<comment type="pathway">
    <text evidence="2">Steroid biosynthesis; cholesterol biosynthesis.</text>
</comment>
<dbReference type="AlphaFoldDB" id="A0A194XB24"/>
<keyword evidence="9" id="KW-0521">NADP</keyword>
<feature type="transmembrane region" description="Helical" evidence="23">
    <location>
        <begin position="353"/>
        <end position="372"/>
    </location>
</feature>
<feature type="transmembrane region" description="Helical" evidence="23">
    <location>
        <begin position="323"/>
        <end position="341"/>
    </location>
</feature>
<sequence length="496" mass="56561">MQHTRGLTTVVSTVSSNEFDTEDAFIRNLNPIHYSKRAQQINNNPRPTLKQPGAITPPVIWGRNIHSTLVASLFSIGVVSLAPCLVVFFWIALDWFEGSLLHTGLSFLSNDKLAWVALYSPQFHLPDFVAYVAWFLFQAGLYTYLPGPLGTGQLTPAGYQLQVPSYTNGFSAWLITNVLFVSLCILDVLDPAIIAKHWSGLLLSANIMGFLLSFFAYFKAHFFPTHRSDLKLSSSHAYDFYMGIEFNPRFGSTWDFKLFTNGRPGIVAWTLIDLSFIAWQYQTHGYVSNSIVIATILHAIYVIDFFVNEDWYLRTLDIAHDHFGYYLAWGSLVWLPSMYTLQTQYLARYPMDLSWPVAAAILGVGVAGYIIFRSVNWQKDVVRRTNGECLIWGKKAEVLVFDYVTQDGGKHKSLLLCSGWWGLSRHANYLGDLILSYSMCATCGLKHILPWFYAIFMTILLLHRCHRDEQRCAVKYGQQWEKYVARVPWKLLPGVY</sequence>